<feature type="chain" id="PRO_5017270653" description="Carboxypeptidase regulatory-like domain protein" evidence="1">
    <location>
        <begin position="18"/>
        <end position="435"/>
    </location>
</feature>
<dbReference type="Gene3D" id="2.60.40.10">
    <property type="entry name" value="Immunoglobulins"/>
    <property type="match status" value="1"/>
</dbReference>
<proteinExistence type="predicted"/>
<protein>
    <recommendedName>
        <fullName evidence="4">Carboxypeptidase regulatory-like domain protein</fullName>
    </recommendedName>
</protein>
<reference evidence="2 3" key="1">
    <citation type="submission" date="2018-08" db="EMBL/GenBank/DDBJ databases">
        <title>Meiothermus roseus NBRC 110900 genome sequencing project.</title>
        <authorList>
            <person name="Da Costa M.S."/>
            <person name="Albuquerque L."/>
            <person name="Raposo P."/>
            <person name="Froufe H.J.C."/>
            <person name="Barroso C.S."/>
            <person name="Egas C."/>
        </authorList>
    </citation>
    <scope>NUCLEOTIDE SEQUENCE [LARGE SCALE GENOMIC DNA]</scope>
    <source>
        <strain evidence="2 3">NBRC 110900</strain>
    </source>
</reference>
<keyword evidence="3" id="KW-1185">Reference proteome</keyword>
<comment type="caution">
    <text evidence="2">The sequence shown here is derived from an EMBL/GenBank/DDBJ whole genome shotgun (WGS) entry which is preliminary data.</text>
</comment>
<dbReference type="InterPro" id="IPR013783">
    <property type="entry name" value="Ig-like_fold"/>
</dbReference>
<evidence type="ECO:0000313" key="2">
    <source>
        <dbReference type="EMBL" id="RIH85882.1"/>
    </source>
</evidence>
<dbReference type="PROSITE" id="PS51257">
    <property type="entry name" value="PROKAR_LIPOPROTEIN"/>
    <property type="match status" value="1"/>
</dbReference>
<evidence type="ECO:0000256" key="1">
    <source>
        <dbReference type="SAM" id="SignalP"/>
    </source>
</evidence>
<evidence type="ECO:0008006" key="4">
    <source>
        <dbReference type="Google" id="ProtNLM"/>
    </source>
</evidence>
<dbReference type="EMBL" id="QWLA01000036">
    <property type="protein sequence ID" value="RIH85882.1"/>
    <property type="molecule type" value="Genomic_DNA"/>
</dbReference>
<dbReference type="InterPro" id="IPR008964">
    <property type="entry name" value="Invasin/intimin_cell_adhesion"/>
</dbReference>
<feature type="signal peptide" evidence="1">
    <location>
        <begin position="1"/>
        <end position="17"/>
    </location>
</feature>
<gene>
    <name evidence="2" type="ORF">Mrose_02000</name>
</gene>
<organism evidence="2 3">
    <name type="scientific">Calidithermus roseus</name>
    <dbReference type="NCBI Taxonomy" id="1644118"/>
    <lineage>
        <taxon>Bacteria</taxon>
        <taxon>Thermotogati</taxon>
        <taxon>Deinococcota</taxon>
        <taxon>Deinococci</taxon>
        <taxon>Thermales</taxon>
        <taxon>Thermaceae</taxon>
        <taxon>Calidithermus</taxon>
    </lineage>
</organism>
<accession>A0A399ETG7</accession>
<sequence length="435" mass="44461">MQGCWRALLFAALMVLAACTSTPSGTKVTVNVADSQGNPVTGQAAAYQTGSGAWQALAPSGTGVYTFTVPSGETRYGVTINCPTGLQASSMKATTYQATTTEATVLKVSCPLAFSGSVAKVSGSYNLSAVAGTSLGLYSDTGQKSFSGATGPYETSSTLGGNRELVAIAKDVGGNYVGVKVIRSLNITAPIVVNINFTAADVFATGVVNDFSASVPTGFSPSFGSYFLSSSGAFTAFLDSTSATSGSYNKVPSTIPGDLHWVYASASGPGGRQVAQINVRANPATESFALPAPFPPSTTVAGAKLPTFPIGHLVSDPDFRGYAVLYLWEGLPGVTGGSSAIWQTFLSKGWIGSTTSYTLPDLTSLPGFGGAKPLSGEQASYILGAFLSNQGVATLLNSSPASLGYSSGLLHPLYPPRVDGTDVRWALLSGNFTVP</sequence>
<keyword evidence="1" id="KW-0732">Signal</keyword>
<dbReference type="AlphaFoldDB" id="A0A399ETG7"/>
<evidence type="ECO:0000313" key="3">
    <source>
        <dbReference type="Proteomes" id="UP000265341"/>
    </source>
</evidence>
<name>A0A399ETG7_9DEIN</name>
<dbReference type="Proteomes" id="UP000265341">
    <property type="component" value="Unassembled WGS sequence"/>
</dbReference>
<dbReference type="SUPFAM" id="SSF49373">
    <property type="entry name" value="Invasin/intimin cell-adhesion fragments"/>
    <property type="match status" value="1"/>
</dbReference>